<dbReference type="PANTHER" id="PTHR12526">
    <property type="entry name" value="GLYCOSYLTRANSFERASE"/>
    <property type="match status" value="1"/>
</dbReference>
<evidence type="ECO:0000313" key="7">
    <source>
        <dbReference type="Proteomes" id="UP000192042"/>
    </source>
</evidence>
<dbReference type="PANTHER" id="PTHR12526:SF640">
    <property type="entry name" value="COLANIC ACID BIOSYNTHESIS GLYCOSYLTRANSFERASE WCAL-RELATED"/>
    <property type="match status" value="1"/>
</dbReference>
<protein>
    <submittedName>
        <fullName evidence="6">Putative Phosphatidylinositol alpha-mannosyltransferase</fullName>
        <ecNumber evidence="6">2.4.1.57</ecNumber>
    </submittedName>
</protein>
<proteinExistence type="inferred from homology"/>
<evidence type="ECO:0000259" key="5">
    <source>
        <dbReference type="Pfam" id="PF13439"/>
    </source>
</evidence>
<evidence type="ECO:0000256" key="2">
    <source>
        <dbReference type="ARBA" id="ARBA00022676"/>
    </source>
</evidence>
<dbReference type="RefSeq" id="WP_080884915.1">
    <property type="nucleotide sequence ID" value="NZ_LT828648.1"/>
</dbReference>
<dbReference type="Proteomes" id="UP000192042">
    <property type="component" value="Chromosome I"/>
</dbReference>
<feature type="domain" description="Glycosyltransferase subfamily 4-like N-terminal" evidence="5">
    <location>
        <begin position="12"/>
        <end position="167"/>
    </location>
</feature>
<dbReference type="SUPFAM" id="SSF53756">
    <property type="entry name" value="UDP-Glycosyltransferase/glycogen phosphorylase"/>
    <property type="match status" value="1"/>
</dbReference>
<dbReference type="GO" id="GO:0016757">
    <property type="term" value="F:glycosyltransferase activity"/>
    <property type="evidence" value="ECO:0007669"/>
    <property type="project" value="UniProtKB-KW"/>
</dbReference>
<name>A0A1W1HZW9_9BACT</name>
<dbReference type="InterPro" id="IPR001296">
    <property type="entry name" value="Glyco_trans_1"/>
</dbReference>
<dbReference type="Gene3D" id="3.40.50.2000">
    <property type="entry name" value="Glycogen Phosphorylase B"/>
    <property type="match status" value="2"/>
</dbReference>
<evidence type="ECO:0000259" key="4">
    <source>
        <dbReference type="Pfam" id="PF00534"/>
    </source>
</evidence>
<dbReference type="CDD" id="cd03801">
    <property type="entry name" value="GT4_PimA-like"/>
    <property type="match status" value="1"/>
</dbReference>
<evidence type="ECO:0000313" key="6">
    <source>
        <dbReference type="EMBL" id="SLM46179.1"/>
    </source>
</evidence>
<organism evidence="6 7">
    <name type="scientific">Nitrospira japonica</name>
    <dbReference type="NCBI Taxonomy" id="1325564"/>
    <lineage>
        <taxon>Bacteria</taxon>
        <taxon>Pseudomonadati</taxon>
        <taxon>Nitrospirota</taxon>
        <taxon>Nitrospiria</taxon>
        <taxon>Nitrospirales</taxon>
        <taxon>Nitrospiraceae</taxon>
        <taxon>Nitrospira</taxon>
    </lineage>
</organism>
<dbReference type="EC" id="2.4.1.57" evidence="6"/>
<dbReference type="STRING" id="1325564.NSJP_0007"/>
<dbReference type="KEGG" id="nja:NSJP_0007"/>
<gene>
    <name evidence="6" type="ORF">NSJP_0007</name>
</gene>
<dbReference type="AlphaFoldDB" id="A0A1W1HZW9"/>
<dbReference type="EMBL" id="LT828648">
    <property type="protein sequence ID" value="SLM46179.1"/>
    <property type="molecule type" value="Genomic_DNA"/>
</dbReference>
<keyword evidence="7" id="KW-1185">Reference proteome</keyword>
<keyword evidence="2 6" id="KW-0328">Glycosyltransferase</keyword>
<dbReference type="InterPro" id="IPR028098">
    <property type="entry name" value="Glyco_trans_4-like_N"/>
</dbReference>
<keyword evidence="3 6" id="KW-0808">Transferase</keyword>
<feature type="domain" description="Glycosyl transferase family 1" evidence="4">
    <location>
        <begin position="177"/>
        <end position="341"/>
    </location>
</feature>
<accession>A0A1W1HZW9</accession>
<dbReference type="OrthoDB" id="9795746at2"/>
<evidence type="ECO:0000256" key="1">
    <source>
        <dbReference type="ARBA" id="ARBA00009481"/>
    </source>
</evidence>
<dbReference type="Pfam" id="PF13439">
    <property type="entry name" value="Glyco_transf_4"/>
    <property type="match status" value="1"/>
</dbReference>
<sequence length="382" mass="41860">MNLFISESSTAVGGQELAVLLHAEGLVKRGHRLRLILEPGSPIAAMAQEKGLPVTLLSMRRNRYPQAIVALRGLMYRERPAILQVNSSRDSWIGCIAVRLVKPRPKIIRIRHISTPLNRNMTTQLLYRRLLDMVVVTGGERTRRDLIERDGLEPGRVAAFPIGLDVAHFRPGPPARDLRRELGLPATHLLVGIISYLRTYKGHEYFIEAAGRIAAQRDDVTFVIVGEGPEEQSIRRRIEQSGAAWRIRLLGFRDDLLDVFRSLDVFAIPSVEGDTIPQVLMQALALGIPVVSTTIGSIPDVVIDGQTGYVVPPRDGLALADRIAHLLGDAGLRSRLGANGRALVEGSYSIDKMLDRMEAVYQSLAQSLTRSPAGGSTSGRGG</sequence>
<reference evidence="6 7" key="1">
    <citation type="submission" date="2017-03" db="EMBL/GenBank/DDBJ databases">
        <authorList>
            <person name="Afonso C.L."/>
            <person name="Miller P.J."/>
            <person name="Scott M.A."/>
            <person name="Spackman E."/>
            <person name="Goraichik I."/>
            <person name="Dimitrov K.M."/>
            <person name="Suarez D.L."/>
            <person name="Swayne D.E."/>
        </authorList>
    </citation>
    <scope>NUCLEOTIDE SEQUENCE [LARGE SCALE GENOMIC DNA]</scope>
    <source>
        <strain evidence="6">Genome sequencing of Nitrospira japonica strain NJ11</strain>
    </source>
</reference>
<evidence type="ECO:0000256" key="3">
    <source>
        <dbReference type="ARBA" id="ARBA00022679"/>
    </source>
</evidence>
<comment type="similarity">
    <text evidence="1">Belongs to the glycosyltransferase group 1 family. Glycosyltransferase 4 subfamily.</text>
</comment>
<dbReference type="Pfam" id="PF00534">
    <property type="entry name" value="Glycos_transf_1"/>
    <property type="match status" value="1"/>
</dbReference>